<dbReference type="RefSeq" id="WP_321560406.1">
    <property type="nucleotide sequence ID" value="NZ_CP139558.1"/>
</dbReference>
<dbReference type="Gene3D" id="3.20.20.80">
    <property type="entry name" value="Glycosidases"/>
    <property type="match status" value="1"/>
</dbReference>
<evidence type="ECO:0000313" key="3">
    <source>
        <dbReference type="Proteomes" id="UP001324380"/>
    </source>
</evidence>
<dbReference type="PROSITE" id="PS51257">
    <property type="entry name" value="PROKAR_LIPOPROTEIN"/>
    <property type="match status" value="1"/>
</dbReference>
<sequence>MKVLNVIIGIVFISISLFSCKKPGLVQQAGINGSRKVIHNDSLSSASQVQIVKENGVFKILRDGQPYTIKGAAINTNLDFDYWTNLTSYGGNSIRNYNVTDSTQRILDSAYAHGISVTLCLYAAHEEFGFNYNDTAAVHQQLTDFTYWVKKYRNHPAVLMWAIGNEVNSKYTNLKVWNAVNDIAQMIHLEDPNHPAATIVAGADTTMLSQIKLRAPNLDCLGINSYSPIATVYGKLQSVNFPKPYFIGEYGPTGTWETSAKTSWGSLQEFNSSRKANVYQIRYSSISSNFNNGCLGSYVFMWGHQTHGAVAMWYGLFSRERRKFGSVEMMQNLWTGSFPSNRAPQIPTNNEIIINGQIATDNVTLVAGQNYNGSMTATDPDNDPITFEWTVVKESAQISTNPAIAGTFPGVANTIVQVTGNQVVIKAPAAGKYRLYGFAKDNHNHIASAVVPFQVL</sequence>
<feature type="domain" description="Glycoside hydrolase family 2 catalytic" evidence="1">
    <location>
        <begin position="117"/>
        <end position="281"/>
    </location>
</feature>
<dbReference type="InterPro" id="IPR017853">
    <property type="entry name" value="GH"/>
</dbReference>
<dbReference type="GO" id="GO:0016787">
    <property type="term" value="F:hydrolase activity"/>
    <property type="evidence" value="ECO:0007669"/>
    <property type="project" value="UniProtKB-KW"/>
</dbReference>
<proteinExistence type="predicted"/>
<name>A0ABZ0TEQ6_9SPHI</name>
<dbReference type="Proteomes" id="UP001324380">
    <property type="component" value="Chromosome"/>
</dbReference>
<organism evidence="2 3">
    <name type="scientific">Mucilaginibacter sabulilitoris</name>
    <dbReference type="NCBI Taxonomy" id="1173583"/>
    <lineage>
        <taxon>Bacteria</taxon>
        <taxon>Pseudomonadati</taxon>
        <taxon>Bacteroidota</taxon>
        <taxon>Sphingobacteriia</taxon>
        <taxon>Sphingobacteriales</taxon>
        <taxon>Sphingobacteriaceae</taxon>
        <taxon>Mucilaginibacter</taxon>
    </lineage>
</organism>
<protein>
    <submittedName>
        <fullName evidence="2">Glycoside hydrolase family 2 TIM barrel-domain containing protein</fullName>
    </submittedName>
</protein>
<evidence type="ECO:0000259" key="1">
    <source>
        <dbReference type="Pfam" id="PF02836"/>
    </source>
</evidence>
<accession>A0ABZ0TEQ6</accession>
<dbReference type="EMBL" id="CP139558">
    <property type="protein sequence ID" value="WPU91239.1"/>
    <property type="molecule type" value="Genomic_DNA"/>
</dbReference>
<reference evidence="2 3" key="1">
    <citation type="submission" date="2023-11" db="EMBL/GenBank/DDBJ databases">
        <title>Analysis of the Genomes of Mucilaginibacter gossypii cycad 4 and M. sabulilitoris SNA2: microbes with the potential for plant growth promotion.</title>
        <authorList>
            <person name="Hirsch A.M."/>
            <person name="Humm E."/>
            <person name="Rubbi M."/>
            <person name="Del Vecchio G."/>
            <person name="Ha S.M."/>
            <person name="Pellegrini M."/>
            <person name="Gunsalus R.P."/>
        </authorList>
    </citation>
    <scope>NUCLEOTIDE SEQUENCE [LARGE SCALE GENOMIC DNA]</scope>
    <source>
        <strain evidence="2 3">SNA2</strain>
    </source>
</reference>
<dbReference type="SUPFAM" id="SSF51445">
    <property type="entry name" value="(Trans)glycosidases"/>
    <property type="match status" value="1"/>
</dbReference>
<gene>
    <name evidence="2" type="ORF">SNE25_18140</name>
</gene>
<keyword evidence="3" id="KW-1185">Reference proteome</keyword>
<dbReference type="InterPro" id="IPR006103">
    <property type="entry name" value="Glyco_hydro_2_cat"/>
</dbReference>
<dbReference type="Pfam" id="PF02836">
    <property type="entry name" value="Glyco_hydro_2_C"/>
    <property type="match status" value="1"/>
</dbReference>
<evidence type="ECO:0000313" key="2">
    <source>
        <dbReference type="EMBL" id="WPU91239.1"/>
    </source>
</evidence>
<keyword evidence="2" id="KW-0378">Hydrolase</keyword>